<keyword evidence="1" id="KW-0732">Signal</keyword>
<dbReference type="RefSeq" id="WP_073850470.1">
    <property type="nucleotide sequence ID" value="NZ_LVWA01000002.1"/>
</dbReference>
<accession>A0A1Q5PII8</accession>
<name>A0A1Q5PII8_9BACT</name>
<evidence type="ECO:0000256" key="1">
    <source>
        <dbReference type="SAM" id="SignalP"/>
    </source>
</evidence>
<comment type="caution">
    <text evidence="2">The sequence shown here is derived from an EMBL/GenBank/DDBJ whole genome shotgun (WGS) entry which is preliminary data.</text>
</comment>
<evidence type="ECO:0000313" key="3">
    <source>
        <dbReference type="Proteomes" id="UP000186551"/>
    </source>
</evidence>
<evidence type="ECO:0000313" key="2">
    <source>
        <dbReference type="EMBL" id="OKL42027.1"/>
    </source>
</evidence>
<feature type="signal peptide" evidence="1">
    <location>
        <begin position="1"/>
        <end position="22"/>
    </location>
</feature>
<reference evidence="2 3" key="1">
    <citation type="submission" date="2016-03" db="EMBL/GenBank/DDBJ databases">
        <title>Genome sequence of Pontibacter sp. nov., of the family cytophagaceae, isolated from marine sediment of the Yellow Sea, China.</title>
        <authorList>
            <person name="Zhang G."/>
            <person name="Zhang R."/>
        </authorList>
    </citation>
    <scope>NUCLEOTIDE SEQUENCE [LARGE SCALE GENOMIC DNA]</scope>
    <source>
        <strain evidence="2 3">S10-8</strain>
    </source>
</reference>
<dbReference type="Proteomes" id="UP000186551">
    <property type="component" value="Unassembled WGS sequence"/>
</dbReference>
<dbReference type="AlphaFoldDB" id="A0A1Q5PII8"/>
<dbReference type="STRING" id="1797110.A3841_08475"/>
<protein>
    <recommendedName>
        <fullName evidence="4">DnrO protein</fullName>
    </recommendedName>
</protein>
<dbReference type="EMBL" id="LVWA01000002">
    <property type="protein sequence ID" value="OKL42027.1"/>
    <property type="molecule type" value="Genomic_DNA"/>
</dbReference>
<gene>
    <name evidence="2" type="ORF">A3841_08475</name>
</gene>
<keyword evidence="3" id="KW-1185">Reference proteome</keyword>
<organism evidence="2 3">
    <name type="scientific">Pontibacter flavimaris</name>
    <dbReference type="NCBI Taxonomy" id="1797110"/>
    <lineage>
        <taxon>Bacteria</taxon>
        <taxon>Pseudomonadati</taxon>
        <taxon>Bacteroidota</taxon>
        <taxon>Cytophagia</taxon>
        <taxon>Cytophagales</taxon>
        <taxon>Hymenobacteraceae</taxon>
        <taxon>Pontibacter</taxon>
    </lineage>
</organism>
<dbReference type="OrthoDB" id="1440611at2"/>
<feature type="chain" id="PRO_5012366478" description="DnrO protein" evidence="1">
    <location>
        <begin position="23"/>
        <end position="146"/>
    </location>
</feature>
<evidence type="ECO:0008006" key="4">
    <source>
        <dbReference type="Google" id="ProtNLM"/>
    </source>
</evidence>
<proteinExistence type="predicted"/>
<dbReference type="PROSITE" id="PS51257">
    <property type="entry name" value="PROKAR_LIPOPROTEIN"/>
    <property type="match status" value="1"/>
</dbReference>
<sequence length="146" mass="16473">MKYAFILLAMAGMLFSCSQGHGDEASHSEAHATPTALALNDGERWQADEPTNDNLQQLQQLMEDHLNQPEADSIDAINELGRGMQLGFQEVFKECRMQGTEHDMLHAYLMPMLEDVKALETNNPETALAARDRLAERLGEYQTYFK</sequence>